<accession>E5ADH1</accession>
<proteinExistence type="predicted"/>
<evidence type="ECO:0000313" key="3">
    <source>
        <dbReference type="Proteomes" id="UP000002668"/>
    </source>
</evidence>
<organism evidence="2 3">
    <name type="scientific">Leptosphaeria maculans (strain JN3 / isolate v23.1.3 / race Av1-4-5-6-7-8)</name>
    <name type="common">Blackleg fungus</name>
    <name type="synonym">Phoma lingam</name>
    <dbReference type="NCBI Taxonomy" id="985895"/>
    <lineage>
        <taxon>Eukaryota</taxon>
        <taxon>Fungi</taxon>
        <taxon>Dikarya</taxon>
        <taxon>Ascomycota</taxon>
        <taxon>Pezizomycotina</taxon>
        <taxon>Dothideomycetes</taxon>
        <taxon>Pleosporomycetidae</taxon>
        <taxon>Pleosporales</taxon>
        <taxon>Pleosporineae</taxon>
        <taxon>Leptosphaeriaceae</taxon>
        <taxon>Plenodomus</taxon>
        <taxon>Plenodomus lingam/Leptosphaeria maculans species complex</taxon>
    </lineage>
</organism>
<feature type="compositionally biased region" description="Basic residues" evidence="1">
    <location>
        <begin position="1"/>
        <end position="16"/>
    </location>
</feature>
<dbReference type="Proteomes" id="UP000002668">
    <property type="component" value="Genome"/>
</dbReference>
<dbReference type="AlphaFoldDB" id="E5ADH1"/>
<name>E5ADH1_LEPMJ</name>
<feature type="region of interest" description="Disordered" evidence="1">
    <location>
        <begin position="1"/>
        <end position="33"/>
    </location>
</feature>
<dbReference type="EMBL" id="FP929139">
    <property type="protein sequence ID" value="CBY01260.1"/>
    <property type="molecule type" value="Genomic_DNA"/>
</dbReference>
<sequence length="33" mass="3753">MGRFQSHRKTHGHGARHGSSAKEETHLPRAQFI</sequence>
<evidence type="ECO:0000313" key="2">
    <source>
        <dbReference type="EMBL" id="CBY01260.1"/>
    </source>
</evidence>
<evidence type="ECO:0000256" key="1">
    <source>
        <dbReference type="SAM" id="MobiDB-lite"/>
    </source>
</evidence>
<protein>
    <submittedName>
        <fullName evidence="2">Predicted protein</fullName>
    </submittedName>
</protein>
<dbReference type="InParanoid" id="E5ADH1"/>
<gene>
    <name evidence="2" type="ORF">LEMA_uP000470.1</name>
</gene>
<reference evidence="3" key="1">
    <citation type="journal article" date="2011" name="Nat. Commun.">
        <title>Effector diversification within compartments of the Leptosphaeria maculans genome affected by Repeat-Induced Point mutations.</title>
        <authorList>
            <person name="Rouxel T."/>
            <person name="Grandaubert J."/>
            <person name="Hane J.K."/>
            <person name="Hoede C."/>
            <person name="van de Wouw A.P."/>
            <person name="Couloux A."/>
            <person name="Dominguez V."/>
            <person name="Anthouard V."/>
            <person name="Bally P."/>
            <person name="Bourras S."/>
            <person name="Cozijnsen A.J."/>
            <person name="Ciuffetti L.M."/>
            <person name="Degrave A."/>
            <person name="Dilmaghani A."/>
            <person name="Duret L."/>
            <person name="Fudal I."/>
            <person name="Goodwin S.B."/>
            <person name="Gout L."/>
            <person name="Glaser N."/>
            <person name="Linglin J."/>
            <person name="Kema G.H.J."/>
            <person name="Lapalu N."/>
            <person name="Lawrence C.B."/>
            <person name="May K."/>
            <person name="Meyer M."/>
            <person name="Ollivier B."/>
            <person name="Poulain J."/>
            <person name="Schoch C.L."/>
            <person name="Simon A."/>
            <person name="Spatafora J.W."/>
            <person name="Stachowiak A."/>
            <person name="Turgeon B.G."/>
            <person name="Tyler B.M."/>
            <person name="Vincent D."/>
            <person name="Weissenbach J."/>
            <person name="Amselem J."/>
            <person name="Quesneville H."/>
            <person name="Oliver R.P."/>
            <person name="Wincker P."/>
            <person name="Balesdent M.-H."/>
            <person name="Howlett B.J."/>
        </authorList>
    </citation>
    <scope>NUCLEOTIDE SEQUENCE [LARGE SCALE GENOMIC DNA]</scope>
    <source>
        <strain evidence="3">JN3 / isolate v23.1.3 / race Av1-4-5-6-7-8</strain>
    </source>
</reference>
<dbReference type="HOGENOM" id="CLU_3384940_0_0_1"/>
<keyword evidence="3" id="KW-1185">Reference proteome</keyword>
<dbReference type="VEuPathDB" id="FungiDB:LEMA_uP000470.1"/>